<feature type="transmembrane region" description="Helical" evidence="2">
    <location>
        <begin position="82"/>
        <end position="102"/>
    </location>
</feature>
<feature type="transmembrane region" description="Helical" evidence="2">
    <location>
        <begin position="245"/>
        <end position="264"/>
    </location>
</feature>
<evidence type="ECO:0000313" key="3">
    <source>
        <dbReference type="EMBL" id="TCC52387.1"/>
    </source>
</evidence>
<keyword evidence="2" id="KW-0472">Membrane</keyword>
<organism evidence="3 4">
    <name type="scientific">Kribbella capetownensis</name>
    <dbReference type="NCBI Taxonomy" id="1572659"/>
    <lineage>
        <taxon>Bacteria</taxon>
        <taxon>Bacillati</taxon>
        <taxon>Actinomycetota</taxon>
        <taxon>Actinomycetes</taxon>
        <taxon>Propionibacteriales</taxon>
        <taxon>Kribbellaceae</taxon>
        <taxon>Kribbella</taxon>
    </lineage>
</organism>
<accession>A0A4R0K068</accession>
<dbReference type="OrthoDB" id="3822725at2"/>
<evidence type="ECO:0000256" key="1">
    <source>
        <dbReference type="SAM" id="MobiDB-lite"/>
    </source>
</evidence>
<keyword evidence="2" id="KW-1133">Transmembrane helix</keyword>
<comment type="caution">
    <text evidence="3">The sequence shown here is derived from an EMBL/GenBank/DDBJ whole genome shotgun (WGS) entry which is preliminary data.</text>
</comment>
<feature type="transmembrane region" description="Helical" evidence="2">
    <location>
        <begin position="129"/>
        <end position="152"/>
    </location>
</feature>
<name>A0A4R0K068_9ACTN</name>
<dbReference type="Proteomes" id="UP000293342">
    <property type="component" value="Unassembled WGS sequence"/>
</dbReference>
<evidence type="ECO:0000256" key="2">
    <source>
        <dbReference type="SAM" id="Phobius"/>
    </source>
</evidence>
<feature type="transmembrane region" description="Helical" evidence="2">
    <location>
        <begin position="199"/>
        <end position="217"/>
    </location>
</feature>
<protein>
    <submittedName>
        <fullName evidence="3">ABC transporter permease</fullName>
    </submittedName>
</protein>
<feature type="transmembrane region" description="Helical" evidence="2">
    <location>
        <begin position="52"/>
        <end position="70"/>
    </location>
</feature>
<feature type="region of interest" description="Disordered" evidence="1">
    <location>
        <begin position="1"/>
        <end position="22"/>
    </location>
</feature>
<dbReference type="AlphaFoldDB" id="A0A4R0K068"/>
<keyword evidence="4" id="KW-1185">Reference proteome</keyword>
<dbReference type="EMBL" id="SJKD01000001">
    <property type="protein sequence ID" value="TCC52387.1"/>
    <property type="molecule type" value="Genomic_DNA"/>
</dbReference>
<reference evidence="3 4" key="1">
    <citation type="submission" date="2019-02" db="EMBL/GenBank/DDBJ databases">
        <title>Kribbella capetownensis sp. nov. and Kribbella speibonae sp. nov., isolated from soil.</title>
        <authorList>
            <person name="Curtis S.M."/>
            <person name="Norton I."/>
            <person name="Everest G.J."/>
            <person name="Meyers P.R."/>
        </authorList>
    </citation>
    <scope>NUCLEOTIDE SEQUENCE [LARGE SCALE GENOMIC DNA]</scope>
    <source>
        <strain evidence="3 4">YM53</strain>
    </source>
</reference>
<keyword evidence="2" id="KW-0812">Transmembrane</keyword>
<evidence type="ECO:0000313" key="4">
    <source>
        <dbReference type="Proteomes" id="UP000293342"/>
    </source>
</evidence>
<gene>
    <name evidence="3" type="ORF">E0H75_00970</name>
</gene>
<proteinExistence type="predicted"/>
<sequence length="270" mass="28150">MTMTTLTDVAPTTPAKHRAEATTSLPPVRGQSFLKLVGIELRKSVNTRSGKLLIAAIVALALVAIGWELTHLPDGPATADRFLGAASTGVMLLLPVIGVMAMTSEWTQRTALTTFTLSPRRVRVQIAKFVSALIMSVVVLTVTNLLALAGTALGGAVGGDGTSYSGLGGALAGSYLTNALNVVMAAAFGAVIAQTAVAILVYFIAPTAWSLAGPALFKDNANWLDVFGAFGRIADRNLHGMLPETLTAIGIWIVLPTIVGLWASSRREVK</sequence>
<feature type="transmembrane region" description="Helical" evidence="2">
    <location>
        <begin position="172"/>
        <end position="192"/>
    </location>
</feature>
<dbReference type="RefSeq" id="WP_131511135.1">
    <property type="nucleotide sequence ID" value="NZ_SJKD01000001.1"/>
</dbReference>